<dbReference type="Proteomes" id="UP000244223">
    <property type="component" value="Unassembled WGS sequence"/>
</dbReference>
<dbReference type="EMBL" id="QAON01000001">
    <property type="protein sequence ID" value="PTQ91024.1"/>
    <property type="molecule type" value="Genomic_DNA"/>
</dbReference>
<accession>A0A2T5J326</accession>
<dbReference type="RefSeq" id="WP_107864053.1">
    <property type="nucleotide sequence ID" value="NZ_QAON01000001.1"/>
</dbReference>
<dbReference type="AlphaFoldDB" id="A0A2T5J326"/>
<keyword evidence="2" id="KW-1185">Reference proteome</keyword>
<reference evidence="1 2" key="1">
    <citation type="submission" date="2018-04" db="EMBL/GenBank/DDBJ databases">
        <title>Genomic Encyclopedia of Archaeal and Bacterial Type Strains, Phase II (KMG-II): from individual species to whole genera.</title>
        <authorList>
            <person name="Goeker M."/>
        </authorList>
    </citation>
    <scope>NUCLEOTIDE SEQUENCE [LARGE SCALE GENOMIC DNA]</scope>
    <source>
        <strain evidence="1 2">DSM 5822</strain>
    </source>
</reference>
<evidence type="ECO:0000313" key="1">
    <source>
        <dbReference type="EMBL" id="PTQ91024.1"/>
    </source>
</evidence>
<comment type="caution">
    <text evidence="1">The sequence shown here is derived from an EMBL/GenBank/DDBJ whole genome shotgun (WGS) entry which is preliminary data.</text>
</comment>
<evidence type="ECO:0000313" key="2">
    <source>
        <dbReference type="Proteomes" id="UP000244223"/>
    </source>
</evidence>
<protein>
    <submittedName>
        <fullName evidence="1">Putative membrane-anchored protein</fullName>
    </submittedName>
</protein>
<proteinExistence type="predicted"/>
<organism evidence="1 2">
    <name type="scientific">Agitococcus lubricus</name>
    <dbReference type="NCBI Taxonomy" id="1077255"/>
    <lineage>
        <taxon>Bacteria</taxon>
        <taxon>Pseudomonadati</taxon>
        <taxon>Pseudomonadota</taxon>
        <taxon>Gammaproteobacteria</taxon>
        <taxon>Moraxellales</taxon>
        <taxon>Moraxellaceae</taxon>
        <taxon>Agitococcus</taxon>
    </lineage>
</organism>
<sequence>MTEFISPSYPLKPAMQMDNLSLRFFQERDRLFNELHTRPFPMLEEGARVSQLAILHRQETAEAEYRHIQQLCERYSVIPPAQGSSCYYQSFGGFELRWERHTEFSTYTFICRADKTEPFLRTALSLLPSAWLAELPGEIISGQHIEVLDMPEQMSAPDALRHHFEGHRLISSWIGDRQARLWTAYRIHSDGFGRILIQNSDLNACQTGRLVRRLFELETYRMMVLLAFPMARGIAPEVAVMDKELASINQQINAIKGLEDERRLLGQLSTLAARIEQLIADSNFRFSAARAYYDLVISRLEDLREQEVAGLQTFNEFLRRRLTPAFRTCESVSEHLDDLSKRIDRASELLRTRVNLTLEAQNQDLLQSMNQRSKVQLQLQQAVEGLSVAAISYYLVGLIKYTVGSFADMGWLSHPELWVGMSVPVCVFLVWRGVHKLHERIDHN</sequence>
<dbReference type="OrthoDB" id="9767470at2"/>
<dbReference type="Pfam" id="PF11902">
    <property type="entry name" value="DUF3422"/>
    <property type="match status" value="1"/>
</dbReference>
<name>A0A2T5J326_9GAMM</name>
<dbReference type="InterPro" id="IPR021830">
    <property type="entry name" value="DUF3422"/>
</dbReference>
<gene>
    <name evidence="1" type="ORF">C8N29_10196</name>
</gene>